<dbReference type="InterPro" id="IPR006311">
    <property type="entry name" value="TAT_signal"/>
</dbReference>
<keyword evidence="3" id="KW-1185">Reference proteome</keyword>
<dbReference type="AlphaFoldDB" id="A0A940M8C7"/>
<name>A0A940M8C7_9ACTN</name>
<comment type="caution">
    <text evidence="2">The sequence shown here is derived from an EMBL/GenBank/DDBJ whole genome shotgun (WGS) entry which is preliminary data.</text>
</comment>
<feature type="region of interest" description="Disordered" evidence="1">
    <location>
        <begin position="99"/>
        <end position="135"/>
    </location>
</feature>
<protein>
    <recommendedName>
        <fullName evidence="4">Lipoprotein</fullName>
    </recommendedName>
</protein>
<dbReference type="RefSeq" id="WP_209337952.1">
    <property type="nucleotide sequence ID" value="NZ_JAGIQL010000003.1"/>
</dbReference>
<accession>A0A940M8C7</accession>
<dbReference type="EMBL" id="JAGIQL010000003">
    <property type="protein sequence ID" value="MBP0456167.1"/>
    <property type="molecule type" value="Genomic_DNA"/>
</dbReference>
<organism evidence="2 3">
    <name type="scientific">Streptomyces montanisoli</name>
    <dbReference type="NCBI Taxonomy" id="2798581"/>
    <lineage>
        <taxon>Bacteria</taxon>
        <taxon>Bacillati</taxon>
        <taxon>Actinomycetota</taxon>
        <taxon>Actinomycetes</taxon>
        <taxon>Kitasatosporales</taxon>
        <taxon>Streptomycetaceae</taxon>
        <taxon>Streptomyces</taxon>
    </lineage>
</organism>
<sequence length="194" mass="18873">MGRDGTTRRRALTGAGATAAAALLAGCTSSGGGEPSADARRERVSAAALRALRTRTAATSTTLLGRYDAVIARHPEQRARLAPLRSAVAEHVKALAPAGAAPSASASVPASASSSASAPASASSGPAAEAGSRGGAVPADAAEAVRSLVSAERNSGKAQTAALMDAPPELARLLASVAAANAVHAYLLSRGASS</sequence>
<evidence type="ECO:0000313" key="2">
    <source>
        <dbReference type="EMBL" id="MBP0456167.1"/>
    </source>
</evidence>
<feature type="compositionally biased region" description="Low complexity" evidence="1">
    <location>
        <begin position="99"/>
        <end position="131"/>
    </location>
</feature>
<evidence type="ECO:0000256" key="1">
    <source>
        <dbReference type="SAM" id="MobiDB-lite"/>
    </source>
</evidence>
<dbReference type="Proteomes" id="UP000670475">
    <property type="component" value="Unassembled WGS sequence"/>
</dbReference>
<evidence type="ECO:0008006" key="4">
    <source>
        <dbReference type="Google" id="ProtNLM"/>
    </source>
</evidence>
<evidence type="ECO:0000313" key="3">
    <source>
        <dbReference type="Proteomes" id="UP000670475"/>
    </source>
</evidence>
<gene>
    <name evidence="2" type="ORF">JFN87_01450</name>
</gene>
<proteinExistence type="predicted"/>
<reference evidence="2" key="1">
    <citation type="submission" date="2021-03" db="EMBL/GenBank/DDBJ databases">
        <title>Whole genome sequence of Streptomyces bomunensis MMS17-BM035.</title>
        <authorList>
            <person name="Lee J.H."/>
        </authorList>
    </citation>
    <scope>NUCLEOTIDE SEQUENCE</scope>
    <source>
        <strain evidence="2">MMS17-BM035</strain>
    </source>
</reference>
<dbReference type="PROSITE" id="PS51257">
    <property type="entry name" value="PROKAR_LIPOPROTEIN"/>
    <property type="match status" value="1"/>
</dbReference>
<dbReference type="PROSITE" id="PS51318">
    <property type="entry name" value="TAT"/>
    <property type="match status" value="1"/>
</dbReference>